<keyword evidence="3 4" id="KW-0408">Iron</keyword>
<dbReference type="GO" id="GO:0004497">
    <property type="term" value="F:monooxygenase activity"/>
    <property type="evidence" value="ECO:0007669"/>
    <property type="project" value="UniProtKB-KW"/>
</dbReference>
<comment type="caution">
    <text evidence="6">The sequence shown here is derived from an EMBL/GenBank/DDBJ whole genome shotgun (WGS) entry which is preliminary data.</text>
</comment>
<keyword evidence="2 4" id="KW-0479">Metal-binding</keyword>
<accession>A0A2G8KM65</accession>
<evidence type="ECO:0000313" key="7">
    <source>
        <dbReference type="Proteomes" id="UP000230750"/>
    </source>
</evidence>
<evidence type="ECO:0000256" key="3">
    <source>
        <dbReference type="ARBA" id="ARBA00023004"/>
    </source>
</evidence>
<dbReference type="Proteomes" id="UP000230750">
    <property type="component" value="Unassembled WGS sequence"/>
</dbReference>
<dbReference type="EMBL" id="MRZV01000480">
    <property type="protein sequence ID" value="PIK49109.1"/>
    <property type="molecule type" value="Genomic_DNA"/>
</dbReference>
<dbReference type="Gene3D" id="1.10.630.10">
    <property type="entry name" value="Cytochrome P450"/>
    <property type="match status" value="1"/>
</dbReference>
<proteinExistence type="inferred from homology"/>
<dbReference type="InterPro" id="IPR002401">
    <property type="entry name" value="Cyt_P450_E_grp-I"/>
</dbReference>
<dbReference type="PRINTS" id="PR00463">
    <property type="entry name" value="EP450I"/>
</dbReference>
<dbReference type="STRING" id="307972.A0A2G8KM65"/>
<dbReference type="GO" id="GO:0020037">
    <property type="term" value="F:heme binding"/>
    <property type="evidence" value="ECO:0007669"/>
    <property type="project" value="InterPro"/>
</dbReference>
<keyword evidence="5" id="KW-0503">Monooxygenase</keyword>
<evidence type="ECO:0000256" key="2">
    <source>
        <dbReference type="ARBA" id="ARBA00022723"/>
    </source>
</evidence>
<dbReference type="GO" id="GO:0005506">
    <property type="term" value="F:iron ion binding"/>
    <property type="evidence" value="ECO:0007669"/>
    <property type="project" value="InterPro"/>
</dbReference>
<dbReference type="InterPro" id="IPR017972">
    <property type="entry name" value="Cyt_P450_CS"/>
</dbReference>
<keyword evidence="5" id="KW-0560">Oxidoreductase</keyword>
<dbReference type="AlphaFoldDB" id="A0A2G8KM65"/>
<dbReference type="OrthoDB" id="1844152at2759"/>
<feature type="binding site" description="axial binding residue" evidence="4">
    <location>
        <position position="473"/>
    </location>
    <ligand>
        <name>heme</name>
        <dbReference type="ChEBI" id="CHEBI:30413"/>
    </ligand>
    <ligandPart>
        <name>Fe</name>
        <dbReference type="ChEBI" id="CHEBI:18248"/>
    </ligandPart>
</feature>
<evidence type="ECO:0000256" key="5">
    <source>
        <dbReference type="RuleBase" id="RU000461"/>
    </source>
</evidence>
<organism evidence="6 7">
    <name type="scientific">Stichopus japonicus</name>
    <name type="common">Sea cucumber</name>
    <dbReference type="NCBI Taxonomy" id="307972"/>
    <lineage>
        <taxon>Eukaryota</taxon>
        <taxon>Metazoa</taxon>
        <taxon>Echinodermata</taxon>
        <taxon>Eleutherozoa</taxon>
        <taxon>Echinozoa</taxon>
        <taxon>Holothuroidea</taxon>
        <taxon>Aspidochirotacea</taxon>
        <taxon>Aspidochirotida</taxon>
        <taxon>Stichopodidae</taxon>
        <taxon>Apostichopus</taxon>
    </lineage>
</organism>
<reference evidence="6 7" key="1">
    <citation type="journal article" date="2017" name="PLoS Biol.">
        <title>The sea cucumber genome provides insights into morphological evolution and visceral regeneration.</title>
        <authorList>
            <person name="Zhang X."/>
            <person name="Sun L."/>
            <person name="Yuan J."/>
            <person name="Sun Y."/>
            <person name="Gao Y."/>
            <person name="Zhang L."/>
            <person name="Li S."/>
            <person name="Dai H."/>
            <person name="Hamel J.F."/>
            <person name="Liu C."/>
            <person name="Yu Y."/>
            <person name="Liu S."/>
            <person name="Lin W."/>
            <person name="Guo K."/>
            <person name="Jin S."/>
            <person name="Xu P."/>
            <person name="Storey K.B."/>
            <person name="Huan P."/>
            <person name="Zhang T."/>
            <person name="Zhou Y."/>
            <person name="Zhang J."/>
            <person name="Lin C."/>
            <person name="Li X."/>
            <person name="Xing L."/>
            <person name="Huo D."/>
            <person name="Sun M."/>
            <person name="Wang L."/>
            <person name="Mercier A."/>
            <person name="Li F."/>
            <person name="Yang H."/>
            <person name="Xiang J."/>
        </authorList>
    </citation>
    <scope>NUCLEOTIDE SEQUENCE [LARGE SCALE GENOMIC DNA]</scope>
    <source>
        <strain evidence="6">Shaxun</strain>
        <tissue evidence="6">Muscle</tissue>
    </source>
</reference>
<evidence type="ECO:0000256" key="4">
    <source>
        <dbReference type="PIRSR" id="PIRSR602401-1"/>
    </source>
</evidence>
<protein>
    <submittedName>
        <fullName evidence="6">Putative cytochrome P450 2J1-like</fullName>
    </submittedName>
</protein>
<dbReference type="GO" id="GO:0016705">
    <property type="term" value="F:oxidoreductase activity, acting on paired donors, with incorporation or reduction of molecular oxygen"/>
    <property type="evidence" value="ECO:0007669"/>
    <property type="project" value="InterPro"/>
</dbReference>
<sequence length="553" mass="62953">MIYKPIRFGQKFLPLHLLRDMARIPQGLPPGPAGVPLLGYIPWLSGTPYIDFHEMRKRYGDMFSVRLGKRWHVVLNGSTSIRRALVENGAACSGRPNWILNRILKGKAVANEQPDAGWRLHRSFWFSLFRQLGQDKIQHIIKEEVECMKNALIKENGQAIDPSGLVKLTFCNIICRFCFGKRYAADDPEFHRLHRNADTYMQNLAKASRTLPFFGQAEKVFQNILGGYDGIISFIKERIEEHKTMRLRDRTRSCDDLLDMYFNRTAEAVDEIDHIGILPAAADINMNTTGMYGNRASDQPNFTKMKEIDEANLPNIVLDIFVGGLETINAAMLWSLCAMVKYPDVQRRIQKEMEDVVGLGLSRLPTIKPIAIYQVQFVINMQYCLFPATLLEIYRVGNVIPFAIPHCVTQPVVLDGYKLPVGTRILANIYGAHMDPKDWRNPELFDPSRFIDETGKVKIAQAYMPFSVGKRVCMGENLARKELFVALTTLLHHFEILPADDEITPEFDGVAGTTRCPVPFKMRAIRRVNRQTELTDSEMLTEITSKNEAILMA</sequence>
<dbReference type="PRINTS" id="PR00385">
    <property type="entry name" value="P450"/>
</dbReference>
<gene>
    <name evidence="6" type="ORF">BSL78_14006</name>
</gene>
<comment type="cofactor">
    <cofactor evidence="4">
        <name>heme</name>
        <dbReference type="ChEBI" id="CHEBI:30413"/>
    </cofactor>
</comment>
<comment type="similarity">
    <text evidence="1 5">Belongs to the cytochrome P450 family.</text>
</comment>
<dbReference type="InterPro" id="IPR036396">
    <property type="entry name" value="Cyt_P450_sf"/>
</dbReference>
<name>A0A2G8KM65_STIJA</name>
<dbReference type="InterPro" id="IPR001128">
    <property type="entry name" value="Cyt_P450"/>
</dbReference>
<keyword evidence="7" id="KW-1185">Reference proteome</keyword>
<keyword evidence="4 5" id="KW-0349">Heme</keyword>
<dbReference type="PROSITE" id="PS00086">
    <property type="entry name" value="CYTOCHROME_P450"/>
    <property type="match status" value="1"/>
</dbReference>
<dbReference type="SUPFAM" id="SSF48264">
    <property type="entry name" value="Cytochrome P450"/>
    <property type="match status" value="1"/>
</dbReference>
<dbReference type="InterPro" id="IPR050182">
    <property type="entry name" value="Cytochrome_P450_fam2"/>
</dbReference>
<dbReference type="Pfam" id="PF00067">
    <property type="entry name" value="p450"/>
    <property type="match status" value="1"/>
</dbReference>
<evidence type="ECO:0000313" key="6">
    <source>
        <dbReference type="EMBL" id="PIK49109.1"/>
    </source>
</evidence>
<evidence type="ECO:0000256" key="1">
    <source>
        <dbReference type="ARBA" id="ARBA00010617"/>
    </source>
</evidence>
<dbReference type="PANTHER" id="PTHR24300">
    <property type="entry name" value="CYTOCHROME P450 508A4-RELATED"/>
    <property type="match status" value="1"/>
</dbReference>
<dbReference type="PANTHER" id="PTHR24300:SF417">
    <property type="entry name" value="CYTOCHROME P450 508B1-RELATED"/>
    <property type="match status" value="1"/>
</dbReference>